<name>A0A1W2G776_REIFA</name>
<feature type="chain" id="PRO_5012370924" description="Outer membrane protein beta-barrel domain-containing protein" evidence="1">
    <location>
        <begin position="20"/>
        <end position="360"/>
    </location>
</feature>
<evidence type="ECO:0000313" key="3">
    <source>
        <dbReference type="Proteomes" id="UP000192472"/>
    </source>
</evidence>
<sequence length="360" mass="41228">MKRIGLITLSCAIAIGAHASDLVKEDTVVIEFGERSKMVIYAETQQDLKDLGDYDINAMIGELNANLDSISTDTEEVSIVEESDKYRKDLDESTKPLSYYGDDRYGDSDRDQYERRYDRRDYGSRIDDYDDNDYVIVNKNRTGRRGSGTYGTFEMELGMNNWLENGSFPDNNNAAYAVKPWGSWYVAVGGAYHTRIAGPLKLKWGGNMSWYNWKMENSSVRISKTDAGTTFVEDPTINGKKSKLAATYVNASLMPMLEFDSRGRNRSWNWSKYRNRGFRMGVGMYAGYRIDSWTKIKYSENGENKKDKDKGNYYLNNFRYGVKAQVGFRGMDLFFNYDLNEVFATDKGPELQAISFGFIL</sequence>
<dbReference type="AlphaFoldDB" id="A0A1W2G776"/>
<dbReference type="RefSeq" id="WP_084370877.1">
    <property type="nucleotide sequence ID" value="NZ_FWYF01000001.1"/>
</dbReference>
<dbReference type="STRING" id="692418.SAMN04488029_0540"/>
<reference evidence="2 3" key="1">
    <citation type="submission" date="2017-04" db="EMBL/GenBank/DDBJ databases">
        <authorList>
            <person name="Afonso C.L."/>
            <person name="Miller P.J."/>
            <person name="Scott M.A."/>
            <person name="Spackman E."/>
            <person name="Goraichik I."/>
            <person name="Dimitrov K.M."/>
            <person name="Suarez D.L."/>
            <person name="Swayne D.E."/>
        </authorList>
    </citation>
    <scope>NUCLEOTIDE SEQUENCE [LARGE SCALE GENOMIC DNA]</scope>
    <source>
        <strain evidence="2 3">DSM 26133</strain>
    </source>
</reference>
<evidence type="ECO:0000256" key="1">
    <source>
        <dbReference type="SAM" id="SignalP"/>
    </source>
</evidence>
<keyword evidence="3" id="KW-1185">Reference proteome</keyword>
<feature type="signal peptide" evidence="1">
    <location>
        <begin position="1"/>
        <end position="19"/>
    </location>
</feature>
<dbReference type="EMBL" id="FWYF01000001">
    <property type="protein sequence ID" value="SMD32198.1"/>
    <property type="molecule type" value="Genomic_DNA"/>
</dbReference>
<evidence type="ECO:0000313" key="2">
    <source>
        <dbReference type="EMBL" id="SMD32198.1"/>
    </source>
</evidence>
<dbReference type="OrthoDB" id="891525at2"/>
<dbReference type="Proteomes" id="UP000192472">
    <property type="component" value="Unassembled WGS sequence"/>
</dbReference>
<keyword evidence="1" id="KW-0732">Signal</keyword>
<accession>A0A1W2G776</accession>
<protein>
    <recommendedName>
        <fullName evidence="4">Outer membrane protein beta-barrel domain-containing protein</fullName>
    </recommendedName>
</protein>
<organism evidence="2 3">
    <name type="scientific">Reichenbachiella faecimaris</name>
    <dbReference type="NCBI Taxonomy" id="692418"/>
    <lineage>
        <taxon>Bacteria</taxon>
        <taxon>Pseudomonadati</taxon>
        <taxon>Bacteroidota</taxon>
        <taxon>Cytophagia</taxon>
        <taxon>Cytophagales</taxon>
        <taxon>Reichenbachiellaceae</taxon>
        <taxon>Reichenbachiella</taxon>
    </lineage>
</organism>
<gene>
    <name evidence="2" type="ORF">SAMN04488029_0540</name>
</gene>
<evidence type="ECO:0008006" key="4">
    <source>
        <dbReference type="Google" id="ProtNLM"/>
    </source>
</evidence>
<proteinExistence type="predicted"/>